<reference evidence="2 3" key="1">
    <citation type="submission" date="2015-07" db="EMBL/GenBank/DDBJ databases">
        <title>Genome sequencing of Kibdelosporangium phytohabitans.</title>
        <authorList>
            <person name="Qin S."/>
            <person name="Xing K."/>
        </authorList>
    </citation>
    <scope>NUCLEOTIDE SEQUENCE [LARGE SCALE GENOMIC DNA]</scope>
    <source>
        <strain evidence="2 3">KLBMP1111</strain>
    </source>
</reference>
<dbReference type="Proteomes" id="UP000063699">
    <property type="component" value="Chromosome"/>
</dbReference>
<evidence type="ECO:0000313" key="2">
    <source>
        <dbReference type="EMBL" id="ALG13589.1"/>
    </source>
</evidence>
<organism evidence="2 3">
    <name type="scientific">Kibdelosporangium phytohabitans</name>
    <dbReference type="NCBI Taxonomy" id="860235"/>
    <lineage>
        <taxon>Bacteria</taxon>
        <taxon>Bacillati</taxon>
        <taxon>Actinomycetota</taxon>
        <taxon>Actinomycetes</taxon>
        <taxon>Pseudonocardiales</taxon>
        <taxon>Pseudonocardiaceae</taxon>
        <taxon>Kibdelosporangium</taxon>
    </lineage>
</organism>
<keyword evidence="1" id="KW-0812">Transmembrane</keyword>
<keyword evidence="1" id="KW-0472">Membrane</keyword>
<evidence type="ECO:0000313" key="3">
    <source>
        <dbReference type="Proteomes" id="UP000063699"/>
    </source>
</evidence>
<keyword evidence="1" id="KW-1133">Transmembrane helix</keyword>
<evidence type="ECO:0000256" key="1">
    <source>
        <dbReference type="SAM" id="Phobius"/>
    </source>
</evidence>
<sequence>MLLIKAVPKRSNRTLQPVKSFEARHVEGEKGPKPMSALRITRRLPATATLGVVLALGTAQPAVAEPAPMAKVIARGEREVVADQASAARELLLLMVAMGGLAIGAGGVLVARNGHQ</sequence>
<feature type="transmembrane region" description="Helical" evidence="1">
    <location>
        <begin position="91"/>
        <end position="111"/>
    </location>
</feature>
<dbReference type="AlphaFoldDB" id="A0A0N9I461"/>
<proteinExistence type="predicted"/>
<protein>
    <submittedName>
        <fullName evidence="2">Uncharacterized protein</fullName>
    </submittedName>
</protein>
<name>A0A0N9I461_9PSEU</name>
<dbReference type="STRING" id="860235.AOZ06_48045"/>
<keyword evidence="3" id="KW-1185">Reference proteome</keyword>
<dbReference type="KEGG" id="kphy:AOZ06_48045"/>
<gene>
    <name evidence="2" type="ORF">AOZ06_48045</name>
</gene>
<accession>A0A0N9I461</accession>
<dbReference type="EMBL" id="CP012752">
    <property type="protein sequence ID" value="ALG13589.1"/>
    <property type="molecule type" value="Genomic_DNA"/>
</dbReference>